<dbReference type="Gene3D" id="3.30.300.30">
    <property type="match status" value="1"/>
</dbReference>
<gene>
    <name evidence="9" type="ORF">Lche_2715</name>
</gene>
<dbReference type="AlphaFoldDB" id="A0A0W0SBF9"/>
<evidence type="ECO:0000256" key="6">
    <source>
        <dbReference type="ARBA" id="ARBA00023098"/>
    </source>
</evidence>
<feature type="domain" description="Carrier" evidence="8">
    <location>
        <begin position="632"/>
        <end position="709"/>
    </location>
</feature>
<keyword evidence="3" id="KW-0597">Phosphoprotein</keyword>
<dbReference type="InterPro" id="IPR045851">
    <property type="entry name" value="AMP-bd_C_sf"/>
</dbReference>
<dbReference type="PANTHER" id="PTHR22754">
    <property type="entry name" value="DISCO-INTERACTING PROTEIN 2 DIP2 -RELATED"/>
    <property type="match status" value="1"/>
</dbReference>
<dbReference type="GO" id="GO:0006631">
    <property type="term" value="P:fatty acid metabolic process"/>
    <property type="evidence" value="ECO:0007669"/>
    <property type="project" value="UniProtKB-KW"/>
</dbReference>
<dbReference type="CDD" id="cd05931">
    <property type="entry name" value="FAAL"/>
    <property type="match status" value="1"/>
</dbReference>
<organism evidence="9 10">
    <name type="scientific">Legionella cherrii</name>
    <dbReference type="NCBI Taxonomy" id="28084"/>
    <lineage>
        <taxon>Bacteria</taxon>
        <taxon>Pseudomonadati</taxon>
        <taxon>Pseudomonadota</taxon>
        <taxon>Gammaproteobacteria</taxon>
        <taxon>Legionellales</taxon>
        <taxon>Legionellaceae</taxon>
        <taxon>Legionella</taxon>
    </lineage>
</organism>
<dbReference type="InterPro" id="IPR029058">
    <property type="entry name" value="AB_hydrolase_fold"/>
</dbReference>
<dbReference type="PATRIC" id="fig|28084.5.peg.2940"/>
<dbReference type="InterPro" id="IPR025110">
    <property type="entry name" value="AMP-bd_C"/>
</dbReference>
<comment type="caution">
    <text evidence="9">The sequence shown here is derived from an EMBL/GenBank/DDBJ whole genome shotgun (WGS) entry which is preliminary data.</text>
</comment>
<evidence type="ECO:0000256" key="7">
    <source>
        <dbReference type="SAM" id="Phobius"/>
    </source>
</evidence>
<dbReference type="PROSITE" id="PS50075">
    <property type="entry name" value="CARRIER"/>
    <property type="match status" value="1"/>
</dbReference>
<accession>A0A0W0SBF9</accession>
<dbReference type="Proteomes" id="UP000054921">
    <property type="component" value="Unassembled WGS sequence"/>
</dbReference>
<protein>
    <submittedName>
        <fullName evidence="9">Acyl-CoA synthetase</fullName>
    </submittedName>
</protein>
<evidence type="ECO:0000313" key="9">
    <source>
        <dbReference type="EMBL" id="KTC80695.1"/>
    </source>
</evidence>
<feature type="transmembrane region" description="Helical" evidence="7">
    <location>
        <begin position="845"/>
        <end position="865"/>
    </location>
</feature>
<proteinExistence type="inferred from homology"/>
<dbReference type="PANTHER" id="PTHR22754:SF32">
    <property type="entry name" value="DISCO-INTERACTING PROTEIN 2"/>
    <property type="match status" value="1"/>
</dbReference>
<keyword evidence="7" id="KW-0472">Membrane</keyword>
<dbReference type="InterPro" id="IPR020845">
    <property type="entry name" value="AMP-binding_CS"/>
</dbReference>
<dbReference type="Gene3D" id="3.40.50.12780">
    <property type="entry name" value="N-terminal domain of ligase-like"/>
    <property type="match status" value="1"/>
</dbReference>
<dbReference type="SUPFAM" id="SSF47336">
    <property type="entry name" value="ACP-like"/>
    <property type="match status" value="1"/>
</dbReference>
<dbReference type="InterPro" id="IPR020806">
    <property type="entry name" value="PKS_PP-bd"/>
</dbReference>
<dbReference type="InterPro" id="IPR036736">
    <property type="entry name" value="ACP-like_sf"/>
</dbReference>
<dbReference type="Pfam" id="PF00501">
    <property type="entry name" value="AMP-binding"/>
    <property type="match status" value="1"/>
</dbReference>
<keyword evidence="5" id="KW-0276">Fatty acid metabolism</keyword>
<evidence type="ECO:0000256" key="4">
    <source>
        <dbReference type="ARBA" id="ARBA00022598"/>
    </source>
</evidence>
<dbReference type="Pfam" id="PF23024">
    <property type="entry name" value="AMP-dom_DIP2-like"/>
    <property type="match status" value="1"/>
</dbReference>
<dbReference type="InterPro" id="IPR022742">
    <property type="entry name" value="Hydrolase_4"/>
</dbReference>
<dbReference type="GO" id="GO:0071766">
    <property type="term" value="P:Actinobacterium-type cell wall biogenesis"/>
    <property type="evidence" value="ECO:0007669"/>
    <property type="project" value="UniProtKB-ARBA"/>
</dbReference>
<keyword evidence="6" id="KW-0443">Lipid metabolism</keyword>
<keyword evidence="7" id="KW-0812">Transmembrane</keyword>
<keyword evidence="7" id="KW-1133">Transmembrane helix</keyword>
<evidence type="ECO:0000256" key="2">
    <source>
        <dbReference type="ARBA" id="ARBA00022450"/>
    </source>
</evidence>
<dbReference type="RefSeq" id="WP_058388086.1">
    <property type="nucleotide sequence ID" value="NZ_LNXW01000013.1"/>
</dbReference>
<comment type="similarity">
    <text evidence="1">Belongs to the ATP-dependent AMP-binding enzyme family.</text>
</comment>
<dbReference type="SUPFAM" id="SSF56801">
    <property type="entry name" value="Acetyl-CoA synthetase-like"/>
    <property type="match status" value="1"/>
</dbReference>
<name>A0A0W0SBF9_9GAMM</name>
<dbReference type="OrthoDB" id="9803968at2"/>
<dbReference type="InterPro" id="IPR009081">
    <property type="entry name" value="PP-bd_ACP"/>
</dbReference>
<sequence>MSSSLYSFPTIFHQIIQHKNKNPQKVAYRFINKDRESGYITYDELCRQVFYLGYQIQQRTNPQDRVILCAQPGLDFIVGFYACLATGTIAVPLIPPLNKMMMNRFLHIINNVEAQLILFDKKTSHMLRIDQNTDQFMPHLLKPLLRVSSLHEHLLNQLKDTRLDTLFIDPSQEVNPPSEIAYPCAENDVAFIQYTSGSTSDPKGVLVTHANLMDNSSIIKEMCQNSEKNSEDMITYSWLPPYHDMGLIAGIIQPTYAGGTSIILPTLDFIQRPARWVEGISKYRCNLTGGPNFAYELCALKTPADLLNQLDLSCLLAAANGAEPIHYKTMELFYNTFAKAGLKRNVFLPCYGLAESTLMVSGKSSLTDDITFSVNKKKLKHNLIEACGIETEKTVLVSSGTPRMPLKIVNPNDQNECASLEIGEIWVQSRSVAKGYYNNPDETEKAFHARLKNNPDQGHYLRTGDLGFLYQNELYVCGRIKNMIIIRGQNYYPHDIELAVAHADPLIRKSCVVAYASQFNDEEGVVVVAEVKANADPQFYPELTIKINQMLAQEIHLAAKQILLVPPKSIPKTTSGKLQRIKCKELIEENKITPLFSYCATDDLKENNLPYQKLENQLLSILEETSEDKRPILLQNYLQQLVKEVAHLPNETVIDPERRFLELGLDSIMFIEFKNTLQKLLGDKITLTNEVFFENDHIASLSHYLLEQLQFKKPIAHSFPANNLHQDIHFEGGEHAVLLLYGLSGTPLELMYLARNLNQQGYSIEIPHIDGYAYLKDKNTNVPHEEWIESIAHYFQRMKQKYKTVSVGGLCVGSILSLKLAALFPSQVKSLIILSPSFFYDGWAVPWYSFLSPIIYYTPLKYFFYYKEKAPYGIKNEETRKMIEDEMQENRYSITGGSKISYYRLYEAQRLNKNVKRHLANINCPVLMIHAAEDETASVRNVRFLEKKIQSKTKKKVILTNSYHIVTADNDKDIVVDETINFLRQIVTE</sequence>
<dbReference type="InterPro" id="IPR040097">
    <property type="entry name" value="FAAL/FAAC"/>
</dbReference>
<keyword evidence="2" id="KW-0596">Phosphopantetheine</keyword>
<dbReference type="Pfam" id="PF12146">
    <property type="entry name" value="Hydrolase_4"/>
    <property type="match status" value="1"/>
</dbReference>
<reference evidence="9 10" key="1">
    <citation type="submission" date="2015-11" db="EMBL/GenBank/DDBJ databases">
        <title>Genomic analysis of 38 Legionella species identifies large and diverse effector repertoires.</title>
        <authorList>
            <person name="Burstein D."/>
            <person name="Amaro F."/>
            <person name="Zusman T."/>
            <person name="Lifshitz Z."/>
            <person name="Cohen O."/>
            <person name="Gilbert J.A."/>
            <person name="Pupko T."/>
            <person name="Shuman H.A."/>
            <person name="Segal G."/>
        </authorList>
    </citation>
    <scope>NUCLEOTIDE SEQUENCE [LARGE SCALE GENOMIC DNA]</scope>
    <source>
        <strain evidence="9 10">ORW</strain>
    </source>
</reference>
<feature type="transmembrane region" description="Helical" evidence="7">
    <location>
        <begin position="76"/>
        <end position="94"/>
    </location>
</feature>
<evidence type="ECO:0000256" key="3">
    <source>
        <dbReference type="ARBA" id="ARBA00022553"/>
    </source>
</evidence>
<dbReference type="InterPro" id="IPR042099">
    <property type="entry name" value="ANL_N_sf"/>
</dbReference>
<dbReference type="PROSITE" id="PS00455">
    <property type="entry name" value="AMP_BINDING"/>
    <property type="match status" value="1"/>
</dbReference>
<dbReference type="EMBL" id="LNXW01000013">
    <property type="protein sequence ID" value="KTC80695.1"/>
    <property type="molecule type" value="Genomic_DNA"/>
</dbReference>
<evidence type="ECO:0000256" key="1">
    <source>
        <dbReference type="ARBA" id="ARBA00006432"/>
    </source>
</evidence>
<evidence type="ECO:0000313" key="10">
    <source>
        <dbReference type="Proteomes" id="UP000054921"/>
    </source>
</evidence>
<dbReference type="Pfam" id="PF00550">
    <property type="entry name" value="PP-binding"/>
    <property type="match status" value="1"/>
</dbReference>
<dbReference type="InterPro" id="IPR000873">
    <property type="entry name" value="AMP-dep_synth/lig_dom"/>
</dbReference>
<feature type="transmembrane region" description="Helical" evidence="7">
    <location>
        <begin position="805"/>
        <end position="825"/>
    </location>
</feature>
<evidence type="ECO:0000256" key="5">
    <source>
        <dbReference type="ARBA" id="ARBA00022832"/>
    </source>
</evidence>
<keyword evidence="4" id="KW-0436">Ligase</keyword>
<dbReference type="SMART" id="SM00823">
    <property type="entry name" value="PKS_PP"/>
    <property type="match status" value="1"/>
</dbReference>
<dbReference type="Gene3D" id="3.40.50.1820">
    <property type="entry name" value="alpha/beta hydrolase"/>
    <property type="match status" value="1"/>
</dbReference>
<dbReference type="SUPFAM" id="SSF53474">
    <property type="entry name" value="alpha/beta-Hydrolases"/>
    <property type="match status" value="1"/>
</dbReference>
<dbReference type="Gene3D" id="1.10.1200.10">
    <property type="entry name" value="ACP-like"/>
    <property type="match status" value="1"/>
</dbReference>
<dbReference type="GO" id="GO:0008610">
    <property type="term" value="P:lipid biosynthetic process"/>
    <property type="evidence" value="ECO:0007669"/>
    <property type="project" value="InterPro"/>
</dbReference>
<evidence type="ECO:0000259" key="8">
    <source>
        <dbReference type="PROSITE" id="PS50075"/>
    </source>
</evidence>
<dbReference type="GO" id="GO:0031177">
    <property type="term" value="F:phosphopantetheine binding"/>
    <property type="evidence" value="ECO:0007669"/>
    <property type="project" value="InterPro"/>
</dbReference>
<dbReference type="STRING" id="28084.Lche_2715"/>
<dbReference type="FunFam" id="3.40.50.12780:FF:000013">
    <property type="entry name" value="Long-chain-fatty-acid--AMP ligase FadD32"/>
    <property type="match status" value="1"/>
</dbReference>
<dbReference type="GO" id="GO:0016874">
    <property type="term" value="F:ligase activity"/>
    <property type="evidence" value="ECO:0007669"/>
    <property type="project" value="UniProtKB-KW"/>
</dbReference>